<comment type="caution">
    <text evidence="1">The sequence shown here is derived from an EMBL/GenBank/DDBJ whole genome shotgun (WGS) entry which is preliminary data.</text>
</comment>
<name>A0A366X2M3_9RHOB</name>
<dbReference type="EMBL" id="QOCE01000017">
    <property type="protein sequence ID" value="RBW57941.1"/>
    <property type="molecule type" value="Genomic_DNA"/>
</dbReference>
<evidence type="ECO:0000313" key="2">
    <source>
        <dbReference type="Proteomes" id="UP000252706"/>
    </source>
</evidence>
<sequence>MAATIAKGFMKTHDVETPDTYSTFNRFQPKIPEKVRTAFKGRFRSNSLDISASFVSHGPQLAFTKPRVPR</sequence>
<proteinExistence type="predicted"/>
<accession>A0A366X2M3</accession>
<protein>
    <submittedName>
        <fullName evidence="1">Uncharacterized protein</fullName>
    </submittedName>
</protein>
<dbReference type="Proteomes" id="UP000252706">
    <property type="component" value="Unassembled WGS sequence"/>
</dbReference>
<gene>
    <name evidence="1" type="ORF">DS909_07290</name>
</gene>
<organism evidence="1 2">
    <name type="scientific">Phaeobacter gallaeciensis</name>
    <dbReference type="NCBI Taxonomy" id="60890"/>
    <lineage>
        <taxon>Bacteria</taxon>
        <taxon>Pseudomonadati</taxon>
        <taxon>Pseudomonadota</taxon>
        <taxon>Alphaproteobacteria</taxon>
        <taxon>Rhodobacterales</taxon>
        <taxon>Roseobacteraceae</taxon>
        <taxon>Phaeobacter</taxon>
    </lineage>
</organism>
<reference evidence="1 2" key="1">
    <citation type="submission" date="2018-07" db="EMBL/GenBank/DDBJ databases">
        <title>Modular assembly of carbohydrate-degrading microbial communities in the ocean.</title>
        <authorList>
            <person name="Enke T.N."/>
            <person name="Datta M.S."/>
            <person name="Schwartzman J.A."/>
            <person name="Cermak N."/>
            <person name="Schmitz D.A."/>
            <person name="Barrere J."/>
            <person name="Cordero O.X."/>
        </authorList>
    </citation>
    <scope>NUCLEOTIDE SEQUENCE [LARGE SCALE GENOMIC DNA]</scope>
    <source>
        <strain evidence="1 2">C3M10</strain>
    </source>
</reference>
<dbReference type="AlphaFoldDB" id="A0A366X2M3"/>
<evidence type="ECO:0000313" key="1">
    <source>
        <dbReference type="EMBL" id="RBW57941.1"/>
    </source>
</evidence>